<dbReference type="AlphaFoldDB" id="A0A8R7R9A8"/>
<keyword evidence="2" id="KW-1185">Reference proteome</keyword>
<dbReference type="PANTHER" id="PTHR35546">
    <property type="entry name" value="F-BOX PROTEIN INTERACTION DOMAIN PROTEIN-RELATED"/>
    <property type="match status" value="1"/>
</dbReference>
<dbReference type="Proteomes" id="UP000015106">
    <property type="component" value="Chromosome 7"/>
</dbReference>
<evidence type="ECO:0008006" key="3">
    <source>
        <dbReference type="Google" id="ProtNLM"/>
    </source>
</evidence>
<dbReference type="InterPro" id="IPR055290">
    <property type="entry name" value="At3g26010-like"/>
</dbReference>
<dbReference type="Gramene" id="TuG1812G0700005136.01.T01">
    <property type="protein sequence ID" value="TuG1812G0700005136.01.T01.cds306372"/>
    <property type="gene ID" value="TuG1812G0700005136.01"/>
</dbReference>
<evidence type="ECO:0000313" key="1">
    <source>
        <dbReference type="EnsemblPlants" id="TuG1812G0700005136.01.T01.cds306372"/>
    </source>
</evidence>
<protein>
    <recommendedName>
        <fullName evidence="3">F-box associated domain-containing protein</fullName>
    </recommendedName>
</protein>
<sequence>MNFSVPGGLVNGFIQQSQGRLHYANFQRDEDRGVFRLVVYVLENYQSKEWILKHSVETSCILGRTDYCIDGFDWIAIHPECNLIFFTLGLDLKLMCYNMDRRQVKVICNLEGVKPPYLPYVPLYAELEALH</sequence>
<reference evidence="2" key="1">
    <citation type="journal article" date="2013" name="Nature">
        <title>Draft genome of the wheat A-genome progenitor Triticum urartu.</title>
        <authorList>
            <person name="Ling H.Q."/>
            <person name="Zhao S."/>
            <person name="Liu D."/>
            <person name="Wang J."/>
            <person name="Sun H."/>
            <person name="Zhang C."/>
            <person name="Fan H."/>
            <person name="Li D."/>
            <person name="Dong L."/>
            <person name="Tao Y."/>
            <person name="Gao C."/>
            <person name="Wu H."/>
            <person name="Li Y."/>
            <person name="Cui Y."/>
            <person name="Guo X."/>
            <person name="Zheng S."/>
            <person name="Wang B."/>
            <person name="Yu K."/>
            <person name="Liang Q."/>
            <person name="Yang W."/>
            <person name="Lou X."/>
            <person name="Chen J."/>
            <person name="Feng M."/>
            <person name="Jian J."/>
            <person name="Zhang X."/>
            <person name="Luo G."/>
            <person name="Jiang Y."/>
            <person name="Liu J."/>
            <person name="Wang Z."/>
            <person name="Sha Y."/>
            <person name="Zhang B."/>
            <person name="Wu H."/>
            <person name="Tang D."/>
            <person name="Shen Q."/>
            <person name="Xue P."/>
            <person name="Zou S."/>
            <person name="Wang X."/>
            <person name="Liu X."/>
            <person name="Wang F."/>
            <person name="Yang Y."/>
            <person name="An X."/>
            <person name="Dong Z."/>
            <person name="Zhang K."/>
            <person name="Zhang X."/>
            <person name="Luo M.C."/>
            <person name="Dvorak J."/>
            <person name="Tong Y."/>
            <person name="Wang J."/>
            <person name="Yang H."/>
            <person name="Li Z."/>
            <person name="Wang D."/>
            <person name="Zhang A."/>
            <person name="Wang J."/>
        </authorList>
    </citation>
    <scope>NUCLEOTIDE SEQUENCE</scope>
    <source>
        <strain evidence="2">cv. G1812</strain>
    </source>
</reference>
<name>A0A8R7R9A8_TRIUA</name>
<organism evidence="1 2">
    <name type="scientific">Triticum urartu</name>
    <name type="common">Red wild einkorn</name>
    <name type="synonym">Crithodium urartu</name>
    <dbReference type="NCBI Taxonomy" id="4572"/>
    <lineage>
        <taxon>Eukaryota</taxon>
        <taxon>Viridiplantae</taxon>
        <taxon>Streptophyta</taxon>
        <taxon>Embryophyta</taxon>
        <taxon>Tracheophyta</taxon>
        <taxon>Spermatophyta</taxon>
        <taxon>Magnoliopsida</taxon>
        <taxon>Liliopsida</taxon>
        <taxon>Poales</taxon>
        <taxon>Poaceae</taxon>
        <taxon>BOP clade</taxon>
        <taxon>Pooideae</taxon>
        <taxon>Triticodae</taxon>
        <taxon>Triticeae</taxon>
        <taxon>Triticinae</taxon>
        <taxon>Triticum</taxon>
    </lineage>
</organism>
<dbReference type="PANTHER" id="PTHR35546:SF110">
    <property type="entry name" value="F-BOX DOMAIN-CONTAINING PROTEIN"/>
    <property type="match status" value="1"/>
</dbReference>
<reference evidence="1" key="3">
    <citation type="submission" date="2022-06" db="UniProtKB">
        <authorList>
            <consortium name="EnsemblPlants"/>
        </authorList>
    </citation>
    <scope>IDENTIFICATION</scope>
</reference>
<proteinExistence type="predicted"/>
<accession>A0A8R7R9A8</accession>
<dbReference type="EnsemblPlants" id="TuG1812G0700005136.01.T01">
    <property type="protein sequence ID" value="TuG1812G0700005136.01.T01.cds306372"/>
    <property type="gene ID" value="TuG1812G0700005136.01"/>
</dbReference>
<reference evidence="1" key="2">
    <citation type="submission" date="2018-03" db="EMBL/GenBank/DDBJ databases">
        <title>The Triticum urartu genome reveals the dynamic nature of wheat genome evolution.</title>
        <authorList>
            <person name="Ling H."/>
            <person name="Ma B."/>
            <person name="Shi X."/>
            <person name="Liu H."/>
            <person name="Dong L."/>
            <person name="Sun H."/>
            <person name="Cao Y."/>
            <person name="Gao Q."/>
            <person name="Zheng S."/>
            <person name="Li Y."/>
            <person name="Yu Y."/>
            <person name="Du H."/>
            <person name="Qi M."/>
            <person name="Li Y."/>
            <person name="Yu H."/>
            <person name="Cui Y."/>
            <person name="Wang N."/>
            <person name="Chen C."/>
            <person name="Wu H."/>
            <person name="Zhao Y."/>
            <person name="Zhang J."/>
            <person name="Li Y."/>
            <person name="Zhou W."/>
            <person name="Zhang B."/>
            <person name="Hu W."/>
            <person name="Eijk M."/>
            <person name="Tang J."/>
            <person name="Witsenboer H."/>
            <person name="Zhao S."/>
            <person name="Li Z."/>
            <person name="Zhang A."/>
            <person name="Wang D."/>
            <person name="Liang C."/>
        </authorList>
    </citation>
    <scope>NUCLEOTIDE SEQUENCE [LARGE SCALE GENOMIC DNA]</scope>
    <source>
        <strain evidence="1">cv. G1812</strain>
    </source>
</reference>
<evidence type="ECO:0000313" key="2">
    <source>
        <dbReference type="Proteomes" id="UP000015106"/>
    </source>
</evidence>